<organism evidence="7 8">
    <name type="scientific">Comamonas serinivorans</name>
    <dbReference type="NCBI Taxonomy" id="1082851"/>
    <lineage>
        <taxon>Bacteria</taxon>
        <taxon>Pseudomonadati</taxon>
        <taxon>Pseudomonadota</taxon>
        <taxon>Betaproteobacteria</taxon>
        <taxon>Burkholderiales</taxon>
        <taxon>Comamonadaceae</taxon>
        <taxon>Comamonas</taxon>
    </lineage>
</organism>
<dbReference type="OrthoDB" id="9778870at2"/>
<dbReference type="EMBL" id="CP021455">
    <property type="protein sequence ID" value="ARU06961.1"/>
    <property type="molecule type" value="Genomic_DNA"/>
</dbReference>
<dbReference type="GO" id="GO:0016887">
    <property type="term" value="F:ATP hydrolysis activity"/>
    <property type="evidence" value="ECO:0007669"/>
    <property type="project" value="InterPro"/>
</dbReference>
<dbReference type="InterPro" id="IPR003593">
    <property type="entry name" value="AAA+_ATPase"/>
</dbReference>
<accession>A0A1Y0EU35</accession>
<keyword evidence="8" id="KW-1185">Reference proteome</keyword>
<evidence type="ECO:0000313" key="8">
    <source>
        <dbReference type="Proteomes" id="UP000196138"/>
    </source>
</evidence>
<sequence length="467" mass="51010">MLAAADVTPAEAPSGAASAIRVTGLSKCYQIYAAPAQRLLQFVVPRLRRWLGLSPRNHYREFWALHGVDLEVMRGQTVGIIGRNGSGKSTLLQIICGTLYPTNGEVQVQGRVAALLELGSGFNPEFTGRENVFFNAGVLGQAEHVTRERFAAIEAFADIGAFIDQPVKTYSSGMLVRLAFAVIAHVDADILVIDEALAVGDAFFTQKCMRFLREFMQTGTVLFVSHDTNAVKNLCNHAIWLDQGRVRMQGTPKAVSEAYLREFYAQQGQGADPVEVVEAPETEVLGDQRLPFLNASNLRNDLQVFPHDPQAASFGTGQARITAVQLCDAAGQALAWAVGGEAVRLRIVVRAHQALTQPIVGFVVKDRLGQVLFGENTYLNYQLNPVRCEAGEELVAEFAFWMPRMPVGDYTVTASIAEGTQQDHVQHHWVFDALAFRSESSSASAGLVGLPMQDVRLAVRHMTGEEP</sequence>
<keyword evidence="4" id="KW-0547">Nucleotide-binding</keyword>
<dbReference type="InterPro" id="IPR050683">
    <property type="entry name" value="Bact_Polysacc_Export_ATP-bd"/>
</dbReference>
<name>A0A1Y0EU35_9BURK</name>
<dbReference type="GO" id="GO:0140359">
    <property type="term" value="F:ABC-type transporter activity"/>
    <property type="evidence" value="ECO:0007669"/>
    <property type="project" value="InterPro"/>
</dbReference>
<dbReference type="GO" id="GO:0016020">
    <property type="term" value="C:membrane"/>
    <property type="evidence" value="ECO:0007669"/>
    <property type="project" value="InterPro"/>
</dbReference>
<dbReference type="PROSITE" id="PS00211">
    <property type="entry name" value="ABC_TRANSPORTER_1"/>
    <property type="match status" value="1"/>
</dbReference>
<evidence type="ECO:0000256" key="2">
    <source>
        <dbReference type="ARBA" id="ARBA00022448"/>
    </source>
</evidence>
<dbReference type="CDD" id="cd10147">
    <property type="entry name" value="Wzt_C-like"/>
    <property type="match status" value="1"/>
</dbReference>
<dbReference type="Gene3D" id="2.70.50.60">
    <property type="entry name" value="abc- transporter (atp binding component) like domain"/>
    <property type="match status" value="1"/>
</dbReference>
<dbReference type="SMART" id="SM00382">
    <property type="entry name" value="AAA"/>
    <property type="match status" value="1"/>
</dbReference>
<dbReference type="InterPro" id="IPR015860">
    <property type="entry name" value="ABC_transpr_TagH-like"/>
</dbReference>
<evidence type="ECO:0000313" key="7">
    <source>
        <dbReference type="EMBL" id="ARU06961.1"/>
    </source>
</evidence>
<evidence type="ECO:0000256" key="3">
    <source>
        <dbReference type="ARBA" id="ARBA00022475"/>
    </source>
</evidence>
<keyword evidence="3" id="KW-1003">Cell membrane</keyword>
<dbReference type="AlphaFoldDB" id="A0A1Y0EU35"/>
<dbReference type="SUPFAM" id="SSF52540">
    <property type="entry name" value="P-loop containing nucleoside triphosphate hydrolases"/>
    <property type="match status" value="1"/>
</dbReference>
<feature type="domain" description="ABC transporter" evidence="6">
    <location>
        <begin position="48"/>
        <end position="268"/>
    </location>
</feature>
<dbReference type="PANTHER" id="PTHR46743">
    <property type="entry name" value="TEICHOIC ACIDS EXPORT ATP-BINDING PROTEIN TAGH"/>
    <property type="match status" value="1"/>
</dbReference>
<protein>
    <submittedName>
        <fullName evidence="7">ABC transporter ATP-binding protein</fullName>
    </submittedName>
</protein>
<dbReference type="InterPro" id="IPR029439">
    <property type="entry name" value="Wzt_C"/>
</dbReference>
<dbReference type="Gene3D" id="3.40.50.300">
    <property type="entry name" value="P-loop containing nucleotide triphosphate hydrolases"/>
    <property type="match status" value="1"/>
</dbReference>
<evidence type="ECO:0000256" key="1">
    <source>
        <dbReference type="ARBA" id="ARBA00005417"/>
    </source>
</evidence>
<keyword evidence="2" id="KW-0813">Transport</keyword>
<comment type="similarity">
    <text evidence="1">Belongs to the ABC transporter superfamily.</text>
</comment>
<reference evidence="7 8" key="1">
    <citation type="submission" date="2017-05" db="EMBL/GenBank/DDBJ databases">
        <authorList>
            <person name="Song R."/>
            <person name="Chenine A.L."/>
            <person name="Ruprecht R.M."/>
        </authorList>
    </citation>
    <scope>NUCLEOTIDE SEQUENCE [LARGE SCALE GENOMIC DNA]</scope>
    <source>
        <strain evidence="7 8">DSM 26136</strain>
    </source>
</reference>
<dbReference type="KEGG" id="cser:CCO03_17935"/>
<evidence type="ECO:0000256" key="4">
    <source>
        <dbReference type="ARBA" id="ARBA00022741"/>
    </source>
</evidence>
<dbReference type="CDD" id="cd03220">
    <property type="entry name" value="ABC_KpsT_Wzt"/>
    <property type="match status" value="1"/>
</dbReference>
<keyword evidence="5 7" id="KW-0067">ATP-binding</keyword>
<dbReference type="PROSITE" id="PS50893">
    <property type="entry name" value="ABC_TRANSPORTER_2"/>
    <property type="match status" value="1"/>
</dbReference>
<dbReference type="RefSeq" id="WP_087284895.1">
    <property type="nucleotide sequence ID" value="NZ_CP021455.1"/>
</dbReference>
<dbReference type="PANTHER" id="PTHR46743:SF2">
    <property type="entry name" value="TEICHOIC ACIDS EXPORT ATP-BINDING PROTEIN TAGH"/>
    <property type="match status" value="1"/>
</dbReference>
<dbReference type="GO" id="GO:0005524">
    <property type="term" value="F:ATP binding"/>
    <property type="evidence" value="ECO:0007669"/>
    <property type="project" value="UniProtKB-KW"/>
</dbReference>
<evidence type="ECO:0000259" key="6">
    <source>
        <dbReference type="PROSITE" id="PS50893"/>
    </source>
</evidence>
<gene>
    <name evidence="7" type="ORF">CCO03_17935</name>
</gene>
<dbReference type="Pfam" id="PF00005">
    <property type="entry name" value="ABC_tran"/>
    <property type="match status" value="1"/>
</dbReference>
<dbReference type="InterPro" id="IPR027417">
    <property type="entry name" value="P-loop_NTPase"/>
</dbReference>
<evidence type="ECO:0000256" key="5">
    <source>
        <dbReference type="ARBA" id="ARBA00022840"/>
    </source>
</evidence>
<dbReference type="Proteomes" id="UP000196138">
    <property type="component" value="Chromosome"/>
</dbReference>
<dbReference type="InterPro" id="IPR003439">
    <property type="entry name" value="ABC_transporter-like_ATP-bd"/>
</dbReference>
<dbReference type="Pfam" id="PF14524">
    <property type="entry name" value="Wzt_C"/>
    <property type="match status" value="1"/>
</dbReference>
<keyword evidence="3" id="KW-0472">Membrane</keyword>
<proteinExistence type="inferred from homology"/>
<dbReference type="InterPro" id="IPR017871">
    <property type="entry name" value="ABC_transporter-like_CS"/>
</dbReference>